<evidence type="ECO:0000259" key="2">
    <source>
        <dbReference type="Pfam" id="PF18803"/>
    </source>
</evidence>
<sequence length="238" mass="27010">MFEWRQHRDEYAAELLRHHGCGDFGDSSCAKCLKASGVIRCKRCHGRQLYCGPCAVEIHKENPLHVVEEWDGRCFKYTSLTKLGLRIEFGHADCIRPHLVDDFVVLDVGAVHVVNISYCGCTQAFKRGPLRTQLLRGRWYPATHEFPRTAATFDCLDFFLAKTLQAKTTMYDFYTALERLTDGTGGSSLNRYAEFLRMVRQYRHLKMLVRGGRGQCNASGLPRNRMSSVSAPPGKPSE</sequence>
<accession>A0AAD6XET9</accession>
<proteinExistence type="predicted"/>
<gene>
    <name evidence="3" type="ORF">C8F04DRAFT_940077</name>
</gene>
<evidence type="ECO:0000256" key="1">
    <source>
        <dbReference type="SAM" id="MobiDB-lite"/>
    </source>
</evidence>
<dbReference type="AlphaFoldDB" id="A0AAD6XET9"/>
<dbReference type="Pfam" id="PF18803">
    <property type="entry name" value="CxC2"/>
    <property type="match status" value="1"/>
</dbReference>
<feature type="region of interest" description="Disordered" evidence="1">
    <location>
        <begin position="219"/>
        <end position="238"/>
    </location>
</feature>
<organism evidence="3 4">
    <name type="scientific">Mycena alexandri</name>
    <dbReference type="NCBI Taxonomy" id="1745969"/>
    <lineage>
        <taxon>Eukaryota</taxon>
        <taxon>Fungi</taxon>
        <taxon>Dikarya</taxon>
        <taxon>Basidiomycota</taxon>
        <taxon>Agaricomycotina</taxon>
        <taxon>Agaricomycetes</taxon>
        <taxon>Agaricomycetidae</taxon>
        <taxon>Agaricales</taxon>
        <taxon>Marasmiineae</taxon>
        <taxon>Mycenaceae</taxon>
        <taxon>Mycena</taxon>
    </lineage>
</organism>
<evidence type="ECO:0000313" key="3">
    <source>
        <dbReference type="EMBL" id="KAJ7045336.1"/>
    </source>
</evidence>
<feature type="domain" description="CxC2-like cysteine cluster KDZ transposase-associated" evidence="2">
    <location>
        <begin position="80"/>
        <end position="185"/>
    </location>
</feature>
<evidence type="ECO:0000313" key="4">
    <source>
        <dbReference type="Proteomes" id="UP001218188"/>
    </source>
</evidence>
<protein>
    <recommendedName>
        <fullName evidence="2">CxC2-like cysteine cluster KDZ transposase-associated domain-containing protein</fullName>
    </recommendedName>
</protein>
<name>A0AAD6XET9_9AGAR</name>
<reference evidence="3" key="1">
    <citation type="submission" date="2023-03" db="EMBL/GenBank/DDBJ databases">
        <title>Massive genome expansion in bonnet fungi (Mycena s.s.) driven by repeated elements and novel gene families across ecological guilds.</title>
        <authorList>
            <consortium name="Lawrence Berkeley National Laboratory"/>
            <person name="Harder C.B."/>
            <person name="Miyauchi S."/>
            <person name="Viragh M."/>
            <person name="Kuo A."/>
            <person name="Thoen E."/>
            <person name="Andreopoulos B."/>
            <person name="Lu D."/>
            <person name="Skrede I."/>
            <person name="Drula E."/>
            <person name="Henrissat B."/>
            <person name="Morin E."/>
            <person name="Kohler A."/>
            <person name="Barry K."/>
            <person name="LaButti K."/>
            <person name="Morin E."/>
            <person name="Salamov A."/>
            <person name="Lipzen A."/>
            <person name="Mereny Z."/>
            <person name="Hegedus B."/>
            <person name="Baldrian P."/>
            <person name="Stursova M."/>
            <person name="Weitz H."/>
            <person name="Taylor A."/>
            <person name="Grigoriev I.V."/>
            <person name="Nagy L.G."/>
            <person name="Martin F."/>
            <person name="Kauserud H."/>
        </authorList>
    </citation>
    <scope>NUCLEOTIDE SEQUENCE</scope>
    <source>
        <strain evidence="3">CBHHK200</strain>
    </source>
</reference>
<dbReference type="EMBL" id="JARJCM010000004">
    <property type="protein sequence ID" value="KAJ7045336.1"/>
    <property type="molecule type" value="Genomic_DNA"/>
</dbReference>
<comment type="caution">
    <text evidence="3">The sequence shown here is derived from an EMBL/GenBank/DDBJ whole genome shotgun (WGS) entry which is preliminary data.</text>
</comment>
<dbReference type="InterPro" id="IPR041457">
    <property type="entry name" value="CxC2_KDZ-assoc"/>
</dbReference>
<keyword evidence="4" id="KW-1185">Reference proteome</keyword>
<dbReference type="Proteomes" id="UP001218188">
    <property type="component" value="Unassembled WGS sequence"/>
</dbReference>